<comment type="caution">
    <text evidence="3">The sequence shown here is derived from an EMBL/GenBank/DDBJ whole genome shotgun (WGS) entry which is preliminary data.</text>
</comment>
<keyword evidence="2" id="KW-0472">Membrane</keyword>
<keyword evidence="2" id="KW-1133">Transmembrane helix</keyword>
<keyword evidence="4" id="KW-1185">Reference proteome</keyword>
<dbReference type="eggNOG" id="COG0860">
    <property type="taxonomic scope" value="Bacteria"/>
</dbReference>
<dbReference type="SUPFAM" id="SSF53187">
    <property type="entry name" value="Zn-dependent exopeptidases"/>
    <property type="match status" value="1"/>
</dbReference>
<dbReference type="OrthoDB" id="1633470at2"/>
<dbReference type="EMBL" id="AVPE01000002">
    <property type="protein sequence ID" value="KGX93566.1"/>
    <property type="molecule type" value="Genomic_DNA"/>
</dbReference>
<accession>A0A0A5GJY3</accession>
<evidence type="ECO:0000256" key="1">
    <source>
        <dbReference type="SAM" id="MobiDB-lite"/>
    </source>
</evidence>
<dbReference type="NCBIfam" id="TIGR02867">
    <property type="entry name" value="spore_II_P"/>
    <property type="match status" value="1"/>
</dbReference>
<dbReference type="AlphaFoldDB" id="A0A0A5GJY3"/>
<proteinExistence type="predicted"/>
<gene>
    <name evidence="3" type="ORF">N781_11095</name>
</gene>
<dbReference type="RefSeq" id="WP_026802145.1">
    <property type="nucleotide sequence ID" value="NZ_AVPE01000002.1"/>
</dbReference>
<feature type="region of interest" description="Disordered" evidence="1">
    <location>
        <begin position="154"/>
        <end position="173"/>
    </location>
</feature>
<feature type="transmembrane region" description="Helical" evidence="2">
    <location>
        <begin position="21"/>
        <end position="40"/>
    </location>
</feature>
<dbReference type="InterPro" id="IPR010897">
    <property type="entry name" value="Spore_II_P"/>
</dbReference>
<dbReference type="Proteomes" id="UP000030528">
    <property type="component" value="Unassembled WGS sequence"/>
</dbReference>
<name>A0A0A5GJY3_9BACI</name>
<keyword evidence="2" id="KW-0812">Transmembrane</keyword>
<dbReference type="STRING" id="1385510.GCA_000425205_01128"/>
<protein>
    <submittedName>
        <fullName evidence="3">Stage II sporulation protein P</fullName>
    </submittedName>
</protein>
<evidence type="ECO:0000256" key="2">
    <source>
        <dbReference type="SAM" id="Phobius"/>
    </source>
</evidence>
<sequence>MYTRSNSSIKESLRKWYKRSSVYVGAVCLLFLLIGILTSIQPAYRLSSSAVHDWTSQVKGSSFLYLMGMENRMFESAFPEDQEEIKVSKLMFQLATSVKPDDPRSLLGREIPGFASYDGEIIVAGEGMDYTSMPIESNPPMEIFDQEKEAIVTETPEEKEPASPKDEAAPTTGDRDVVYIYHTHNRESYFPLLPEGTKDAFHSEANITMVGERLAQQLEANGIGTTIDKTDFTKLLKDKGMEYHQSYDASRPVVEAAMNQDENLNFFFDLHRDALPKEKTTTTIEDKSYARILFVVGGEYAKYEENLKLANELHKMIEEDYPGLSKGVITKKGAGVDGKYNQDLAQNSALIEFGGVDNNLDELYRTADAIAEVFSDYYWDAEKVDGTR</sequence>
<evidence type="ECO:0000313" key="3">
    <source>
        <dbReference type="EMBL" id="KGX93566.1"/>
    </source>
</evidence>
<dbReference type="Pfam" id="PF07454">
    <property type="entry name" value="SpoIIP"/>
    <property type="match status" value="1"/>
</dbReference>
<organism evidence="3 4">
    <name type="scientific">Pontibacillus halophilus JSM 076056 = DSM 19796</name>
    <dbReference type="NCBI Taxonomy" id="1385510"/>
    <lineage>
        <taxon>Bacteria</taxon>
        <taxon>Bacillati</taxon>
        <taxon>Bacillota</taxon>
        <taxon>Bacilli</taxon>
        <taxon>Bacillales</taxon>
        <taxon>Bacillaceae</taxon>
        <taxon>Pontibacillus</taxon>
    </lineage>
</organism>
<reference evidence="3 4" key="1">
    <citation type="submission" date="2013-08" db="EMBL/GenBank/DDBJ databases">
        <authorList>
            <person name="Huang J."/>
            <person name="Wang G."/>
        </authorList>
    </citation>
    <scope>NUCLEOTIDE SEQUENCE [LARGE SCALE GENOMIC DNA]</scope>
    <source>
        <strain evidence="3 4">JSM 076056</strain>
    </source>
</reference>
<evidence type="ECO:0000313" key="4">
    <source>
        <dbReference type="Proteomes" id="UP000030528"/>
    </source>
</evidence>